<dbReference type="AlphaFoldDB" id="A0A2U1LKN8"/>
<accession>A0A2U1LKN8</accession>
<sequence length="205" mass="23744">MKKGNVTQPPRLRRGLHKSVWENIISSGLIIDNIGVPFRTSFLRDVKSGGETSFWNDIWAECGQTLSSCFPRLYALESNKHCRVNERWGVMHGIWGGNWEWCSSPRGRTLDEVGELSRLIGNLVLSSEQQDGWRWNLNPNGRLEPVCPQKSEYFIWRVVNDRLPTRANLLLRGLSCSVVSHIWSPFWNWWRIDHPPNVAFEIDSE</sequence>
<protein>
    <recommendedName>
        <fullName evidence="3">Reverse transcriptase domain, Reverse transcriptase zinc-binding domain protein</fullName>
    </recommendedName>
</protein>
<comment type="caution">
    <text evidence="1">The sequence shown here is derived from an EMBL/GenBank/DDBJ whole genome shotgun (WGS) entry which is preliminary data.</text>
</comment>
<evidence type="ECO:0000313" key="1">
    <source>
        <dbReference type="EMBL" id="PWA49567.1"/>
    </source>
</evidence>
<name>A0A2U1LKN8_ARTAN</name>
<reference evidence="1 2" key="1">
    <citation type="journal article" date="2018" name="Mol. Plant">
        <title>The genome of Artemisia annua provides insight into the evolution of Asteraceae family and artemisinin biosynthesis.</title>
        <authorList>
            <person name="Shen Q."/>
            <person name="Zhang L."/>
            <person name="Liao Z."/>
            <person name="Wang S."/>
            <person name="Yan T."/>
            <person name="Shi P."/>
            <person name="Liu M."/>
            <person name="Fu X."/>
            <person name="Pan Q."/>
            <person name="Wang Y."/>
            <person name="Lv Z."/>
            <person name="Lu X."/>
            <person name="Zhang F."/>
            <person name="Jiang W."/>
            <person name="Ma Y."/>
            <person name="Chen M."/>
            <person name="Hao X."/>
            <person name="Li L."/>
            <person name="Tang Y."/>
            <person name="Lv G."/>
            <person name="Zhou Y."/>
            <person name="Sun X."/>
            <person name="Brodelius P.E."/>
            <person name="Rose J.K.C."/>
            <person name="Tang K."/>
        </authorList>
    </citation>
    <scope>NUCLEOTIDE SEQUENCE [LARGE SCALE GENOMIC DNA]</scope>
    <source>
        <strain evidence="2">cv. Huhao1</strain>
        <tissue evidence="1">Leaf</tissue>
    </source>
</reference>
<evidence type="ECO:0000313" key="2">
    <source>
        <dbReference type="Proteomes" id="UP000245207"/>
    </source>
</evidence>
<gene>
    <name evidence="1" type="ORF">CTI12_AA304420</name>
</gene>
<proteinExistence type="predicted"/>
<keyword evidence="2" id="KW-1185">Reference proteome</keyword>
<organism evidence="1 2">
    <name type="scientific">Artemisia annua</name>
    <name type="common">Sweet wormwood</name>
    <dbReference type="NCBI Taxonomy" id="35608"/>
    <lineage>
        <taxon>Eukaryota</taxon>
        <taxon>Viridiplantae</taxon>
        <taxon>Streptophyta</taxon>
        <taxon>Embryophyta</taxon>
        <taxon>Tracheophyta</taxon>
        <taxon>Spermatophyta</taxon>
        <taxon>Magnoliopsida</taxon>
        <taxon>eudicotyledons</taxon>
        <taxon>Gunneridae</taxon>
        <taxon>Pentapetalae</taxon>
        <taxon>asterids</taxon>
        <taxon>campanulids</taxon>
        <taxon>Asterales</taxon>
        <taxon>Asteraceae</taxon>
        <taxon>Asteroideae</taxon>
        <taxon>Anthemideae</taxon>
        <taxon>Artemisiinae</taxon>
        <taxon>Artemisia</taxon>
    </lineage>
</organism>
<dbReference type="EMBL" id="PKPP01008868">
    <property type="protein sequence ID" value="PWA49567.1"/>
    <property type="molecule type" value="Genomic_DNA"/>
</dbReference>
<evidence type="ECO:0008006" key="3">
    <source>
        <dbReference type="Google" id="ProtNLM"/>
    </source>
</evidence>
<dbReference type="OrthoDB" id="1436790at2759"/>
<dbReference type="Proteomes" id="UP000245207">
    <property type="component" value="Unassembled WGS sequence"/>
</dbReference>